<comment type="similarity">
    <text evidence="3">Belongs to the INP1 family.</text>
</comment>
<evidence type="ECO:0000313" key="7">
    <source>
        <dbReference type="EMBL" id="EFR02710.1"/>
    </source>
</evidence>
<dbReference type="Proteomes" id="UP000002669">
    <property type="component" value="Unassembled WGS sequence"/>
</dbReference>
<keyword evidence="8" id="KW-1185">Reference proteome</keyword>
<dbReference type="Pfam" id="PF12634">
    <property type="entry name" value="Inp1"/>
    <property type="match status" value="1"/>
</dbReference>
<accession>E4UXH6</accession>
<dbReference type="GO" id="GO:0005780">
    <property type="term" value="C:extrinsic component of intraperoxisomal membrane"/>
    <property type="evidence" value="ECO:0007669"/>
    <property type="project" value="InterPro"/>
</dbReference>
<comment type="function">
    <text evidence="1">Required for peroxisome inheritance.</text>
</comment>
<evidence type="ECO:0000313" key="8">
    <source>
        <dbReference type="Proteomes" id="UP000002669"/>
    </source>
</evidence>
<keyword evidence="5" id="KW-0472">Membrane</keyword>
<evidence type="ECO:0000256" key="4">
    <source>
        <dbReference type="ARBA" id="ARBA00021397"/>
    </source>
</evidence>
<sequence length="549" mass="60778">MAESPFPLRRSSTLPRSRAISTGRYSLGSHELSTSSPSHSDQILYSSPSAKIFKFELPNSSSSSPILPDLDYPVDAIETLPWQLPTERLSSIGPLKIETVAGSAAFLKSGSVVYPLLKNSQCWCVDQVSRFVFRIRKLTYYRVELPGETEEDKNRVESFKGVLSGIIRYEITPCPFKRGFSVVLPEEAKTPKKKKAWQPKFQPMPAFIPLDLATDVSSTASRDLESNSEPAVDVHKDATQEQGQEQEQEQDQDTGNGSSMAADGESFLLVPKNRQSDGSRVTTPPTFQSLVAKFQQFHGASHVKEPENQDYIDDSEQMSSLGSYHTCETDASISLSDAPYSDPPSPWNEETTAAPSLAHDEDTSDQSPSIPESDPFLDSDNDNMSQIPRVLSSIDQHSTPRQPAFDRHNSIYLSSGECVGVDEPSPDLRQRLRNNRKRDLSPLPPPSTLYYPSARSPANHLTHAIMKKTCTYVLGPPVQFLMLLLRLAAKVAAKRPSPTSPDFPDPYSDQDDLGDLSEDDYGIPIPYRPSLKQVNSNSLSVYDSLDETD</sequence>
<evidence type="ECO:0000256" key="2">
    <source>
        <dbReference type="ARBA" id="ARBA00004421"/>
    </source>
</evidence>
<evidence type="ECO:0000256" key="3">
    <source>
        <dbReference type="ARBA" id="ARBA00010707"/>
    </source>
</evidence>
<dbReference type="STRING" id="535722.E4UXH6"/>
<dbReference type="HOGENOM" id="CLU_016546_1_0_1"/>
<feature type="region of interest" description="Disordered" evidence="6">
    <location>
        <begin position="218"/>
        <end position="262"/>
    </location>
</feature>
<reference evidence="8" key="1">
    <citation type="journal article" date="2012" name="MBio">
        <title>Comparative genome analysis of Trichophyton rubrum and related dermatophytes reveals candidate genes involved in infection.</title>
        <authorList>
            <person name="Martinez D.A."/>
            <person name="Oliver B.G."/>
            <person name="Graeser Y."/>
            <person name="Goldberg J.M."/>
            <person name="Li W."/>
            <person name="Martinez-Rossi N.M."/>
            <person name="Monod M."/>
            <person name="Shelest E."/>
            <person name="Barton R.C."/>
            <person name="Birch E."/>
            <person name="Brakhage A.A."/>
            <person name="Chen Z."/>
            <person name="Gurr S.J."/>
            <person name="Heiman D."/>
            <person name="Heitman J."/>
            <person name="Kosti I."/>
            <person name="Rossi A."/>
            <person name="Saif S."/>
            <person name="Samalova M."/>
            <person name="Saunders C.W."/>
            <person name="Shea T."/>
            <person name="Summerbell R.C."/>
            <person name="Xu J."/>
            <person name="Young S."/>
            <person name="Zeng Q."/>
            <person name="Birren B.W."/>
            <person name="Cuomo C.A."/>
            <person name="White T.C."/>
        </authorList>
    </citation>
    <scope>NUCLEOTIDE SEQUENCE [LARGE SCALE GENOMIC DNA]</scope>
    <source>
        <strain evidence="8">ATCC MYA-4604 / CBS 118893</strain>
    </source>
</reference>
<dbReference type="InterPro" id="IPR024758">
    <property type="entry name" value="Inp1"/>
</dbReference>
<feature type="compositionally biased region" description="Acidic residues" evidence="6">
    <location>
        <begin position="508"/>
        <end position="521"/>
    </location>
</feature>
<feature type="region of interest" description="Disordered" evidence="6">
    <location>
        <begin position="334"/>
        <end position="384"/>
    </location>
</feature>
<evidence type="ECO:0000256" key="1">
    <source>
        <dbReference type="ARBA" id="ARBA00003594"/>
    </source>
</evidence>
<dbReference type="GeneID" id="10028400"/>
<evidence type="ECO:0000256" key="6">
    <source>
        <dbReference type="SAM" id="MobiDB-lite"/>
    </source>
</evidence>
<dbReference type="GO" id="GO:0045033">
    <property type="term" value="P:peroxisome inheritance"/>
    <property type="evidence" value="ECO:0007669"/>
    <property type="project" value="InterPro"/>
</dbReference>
<dbReference type="eggNOG" id="ENOG502S7ZC">
    <property type="taxonomic scope" value="Eukaryota"/>
</dbReference>
<dbReference type="OrthoDB" id="4097008at2759"/>
<gene>
    <name evidence="7" type="ORF">MGYG_05708</name>
</gene>
<feature type="region of interest" description="Disordered" evidence="6">
    <location>
        <begin position="495"/>
        <end position="531"/>
    </location>
</feature>
<evidence type="ECO:0000256" key="5">
    <source>
        <dbReference type="ARBA" id="ARBA00023136"/>
    </source>
</evidence>
<dbReference type="VEuPathDB" id="FungiDB:MGYG_05708"/>
<dbReference type="InParanoid" id="E4UXH6"/>
<comment type="subcellular location">
    <subcellularLocation>
        <location evidence="2">Peroxisome membrane</location>
        <topology evidence="2">Peripheral membrane protein</topology>
    </subcellularLocation>
</comment>
<organism evidence="8">
    <name type="scientific">Arthroderma gypseum (strain ATCC MYA-4604 / CBS 118893)</name>
    <name type="common">Microsporum gypseum</name>
    <dbReference type="NCBI Taxonomy" id="535722"/>
    <lineage>
        <taxon>Eukaryota</taxon>
        <taxon>Fungi</taxon>
        <taxon>Dikarya</taxon>
        <taxon>Ascomycota</taxon>
        <taxon>Pezizomycotina</taxon>
        <taxon>Eurotiomycetes</taxon>
        <taxon>Eurotiomycetidae</taxon>
        <taxon>Onygenales</taxon>
        <taxon>Arthrodermataceae</taxon>
        <taxon>Nannizzia</taxon>
    </lineage>
</organism>
<name>E4UXH6_ARTGP</name>
<dbReference type="OMA" id="RYEITPC"/>
<protein>
    <recommendedName>
        <fullName evidence="4">Inheritance of peroxisomes protein 1</fullName>
    </recommendedName>
</protein>
<feature type="region of interest" description="Disordered" evidence="6">
    <location>
        <begin position="434"/>
        <end position="454"/>
    </location>
</feature>
<dbReference type="RefSeq" id="XP_003173121.1">
    <property type="nucleotide sequence ID" value="XM_003173073.1"/>
</dbReference>
<dbReference type="EMBL" id="DS989825">
    <property type="protein sequence ID" value="EFR02710.1"/>
    <property type="molecule type" value="Genomic_DNA"/>
</dbReference>
<dbReference type="AlphaFoldDB" id="E4UXH6"/>
<proteinExistence type="inferred from homology"/>